<gene>
    <name evidence="1" type="ORF">S40285_09881</name>
</gene>
<dbReference type="Proteomes" id="UP000028524">
    <property type="component" value="Unassembled WGS sequence"/>
</dbReference>
<accession>A0A084QUY0</accession>
<organism evidence="1 2">
    <name type="scientific">Stachybotrys chlorohalonatus (strain IBT 40285)</name>
    <dbReference type="NCBI Taxonomy" id="1283841"/>
    <lineage>
        <taxon>Eukaryota</taxon>
        <taxon>Fungi</taxon>
        <taxon>Dikarya</taxon>
        <taxon>Ascomycota</taxon>
        <taxon>Pezizomycotina</taxon>
        <taxon>Sordariomycetes</taxon>
        <taxon>Hypocreomycetidae</taxon>
        <taxon>Hypocreales</taxon>
        <taxon>Stachybotryaceae</taxon>
        <taxon>Stachybotrys</taxon>
    </lineage>
</organism>
<evidence type="ECO:0000313" key="2">
    <source>
        <dbReference type="Proteomes" id="UP000028524"/>
    </source>
</evidence>
<dbReference type="HOGENOM" id="CLU_2122674_0_0_1"/>
<dbReference type="InParanoid" id="A0A084QUY0"/>
<reference evidence="1 2" key="1">
    <citation type="journal article" date="2014" name="BMC Genomics">
        <title>Comparative genome sequencing reveals chemotype-specific gene clusters in the toxigenic black mold Stachybotrys.</title>
        <authorList>
            <person name="Semeiks J."/>
            <person name="Borek D."/>
            <person name="Otwinowski Z."/>
            <person name="Grishin N.V."/>
        </authorList>
    </citation>
    <scope>NUCLEOTIDE SEQUENCE [LARGE SCALE GENOMIC DNA]</scope>
    <source>
        <strain evidence="1 2">IBT 40285</strain>
    </source>
</reference>
<evidence type="ECO:0000313" key="1">
    <source>
        <dbReference type="EMBL" id="KFA67765.1"/>
    </source>
</evidence>
<protein>
    <submittedName>
        <fullName evidence="1">Uncharacterized protein</fullName>
    </submittedName>
</protein>
<dbReference type="AlphaFoldDB" id="A0A084QUY0"/>
<dbReference type="EMBL" id="KL660108">
    <property type="protein sequence ID" value="KFA67765.1"/>
    <property type="molecule type" value="Genomic_DNA"/>
</dbReference>
<sequence>MHPVQEWMEGGAKVQLGPIKARSCDISSCSSVRIPRTKSDDGCSDLCRLGGLLRSQLWAPMPASYRASATVLGQHPASPTSVTNIFGRFKPPWSLLGDTPVDTSRPMFFESVYL</sequence>
<proteinExistence type="predicted"/>
<name>A0A084QUY0_STAC4</name>
<keyword evidence="2" id="KW-1185">Reference proteome</keyword>